<dbReference type="EMBL" id="JAAITT010000007">
    <property type="protein sequence ID" value="NSJ48335.1"/>
    <property type="molecule type" value="Genomic_DNA"/>
</dbReference>
<dbReference type="CDD" id="cd06529">
    <property type="entry name" value="S24_LexA-like"/>
    <property type="match status" value="1"/>
</dbReference>
<dbReference type="Pfam" id="PF01381">
    <property type="entry name" value="HTH_3"/>
    <property type="match status" value="1"/>
</dbReference>
<dbReference type="InterPro" id="IPR001387">
    <property type="entry name" value="Cro/C1-type_HTH"/>
</dbReference>
<comment type="caution">
    <text evidence="2">The sequence shown here is derived from an EMBL/GenBank/DDBJ whole genome shotgun (WGS) entry which is preliminary data.</text>
</comment>
<dbReference type="InterPro" id="IPR015927">
    <property type="entry name" value="Peptidase_S24_S26A/B/C"/>
</dbReference>
<dbReference type="Gene3D" id="2.10.109.10">
    <property type="entry name" value="Umud Fragment, subunit A"/>
    <property type="match status" value="1"/>
</dbReference>
<gene>
    <name evidence="2" type="ORF">G5B36_06440</name>
</gene>
<dbReference type="SUPFAM" id="SSF47413">
    <property type="entry name" value="lambda repressor-like DNA-binding domains"/>
    <property type="match status" value="1"/>
</dbReference>
<dbReference type="InterPro" id="IPR010982">
    <property type="entry name" value="Lambda_DNA-bd_dom_sf"/>
</dbReference>
<protein>
    <submittedName>
        <fullName evidence="2">Helix-turn-helix domain-containing protein</fullName>
    </submittedName>
</protein>
<evidence type="ECO:0000313" key="2">
    <source>
        <dbReference type="EMBL" id="NSJ48335.1"/>
    </source>
</evidence>
<dbReference type="InterPro" id="IPR039418">
    <property type="entry name" value="LexA-like"/>
</dbReference>
<organism evidence="2 3">
    <name type="scientific">Enterocloster aldenensis</name>
    <dbReference type="NCBI Taxonomy" id="358742"/>
    <lineage>
        <taxon>Bacteria</taxon>
        <taxon>Bacillati</taxon>
        <taxon>Bacillota</taxon>
        <taxon>Clostridia</taxon>
        <taxon>Lachnospirales</taxon>
        <taxon>Lachnospiraceae</taxon>
        <taxon>Enterocloster</taxon>
    </lineage>
</organism>
<dbReference type="CDD" id="cd00093">
    <property type="entry name" value="HTH_XRE"/>
    <property type="match status" value="1"/>
</dbReference>
<proteinExistence type="predicted"/>
<evidence type="ECO:0000313" key="3">
    <source>
        <dbReference type="Proteomes" id="UP000669239"/>
    </source>
</evidence>
<dbReference type="Gene3D" id="1.10.260.40">
    <property type="entry name" value="lambda repressor-like DNA-binding domains"/>
    <property type="match status" value="1"/>
</dbReference>
<dbReference type="InterPro" id="IPR036286">
    <property type="entry name" value="LexA/Signal_pep-like_sf"/>
</dbReference>
<dbReference type="InterPro" id="IPR050077">
    <property type="entry name" value="LexA_repressor"/>
</dbReference>
<dbReference type="Pfam" id="PF00717">
    <property type="entry name" value="Peptidase_S24"/>
    <property type="match status" value="1"/>
</dbReference>
<dbReference type="SUPFAM" id="SSF51306">
    <property type="entry name" value="LexA/Signal peptidase"/>
    <property type="match status" value="1"/>
</dbReference>
<dbReference type="SMART" id="SM00530">
    <property type="entry name" value="HTH_XRE"/>
    <property type="match status" value="1"/>
</dbReference>
<dbReference type="RefSeq" id="WP_165641772.1">
    <property type="nucleotide sequence ID" value="NZ_JAAITT010000007.1"/>
</dbReference>
<name>A0ABX2HFY5_9FIRM</name>
<dbReference type="PANTHER" id="PTHR33516:SF2">
    <property type="entry name" value="LEXA REPRESSOR-RELATED"/>
    <property type="match status" value="1"/>
</dbReference>
<keyword evidence="3" id="KW-1185">Reference proteome</keyword>
<dbReference type="PROSITE" id="PS50943">
    <property type="entry name" value="HTH_CROC1"/>
    <property type="match status" value="1"/>
</dbReference>
<sequence length="208" mass="23080">MLELYKNIKRLREEKGMSQDTLAKLTGYTDRSSITKIEKGQVDLQQSKIELFAKALGTTARELVGWENKPLTEKKKTGVIINVLGSVAAGIPISAVEDIIDEEEVTEDMARQGNLFGLRIKGHSMEPNICDGDTVIVKEQPDAENGETVVVLINGDEATCKKIYKYEDGSIRLVPNNPAFSPKLYTLDEISTLPVTIVGKVIELRRKF</sequence>
<dbReference type="Proteomes" id="UP000669239">
    <property type="component" value="Unassembled WGS sequence"/>
</dbReference>
<reference evidence="2 3" key="1">
    <citation type="journal article" date="2020" name="Cell Host Microbe">
        <title>Functional and Genomic Variation between Human-Derived Isolates of Lachnospiraceae Reveals Inter- and Intra-Species Diversity.</title>
        <authorList>
            <person name="Sorbara M.T."/>
            <person name="Littmann E.R."/>
            <person name="Fontana E."/>
            <person name="Moody T.U."/>
            <person name="Kohout C.E."/>
            <person name="Gjonbalaj M."/>
            <person name="Eaton V."/>
            <person name="Seok R."/>
            <person name="Leiner I.M."/>
            <person name="Pamer E.G."/>
        </authorList>
    </citation>
    <scope>NUCLEOTIDE SEQUENCE [LARGE SCALE GENOMIC DNA]</scope>
    <source>
        <strain evidence="2 3">MSK.1.17</strain>
    </source>
</reference>
<feature type="domain" description="HTH cro/C1-type" evidence="1">
    <location>
        <begin position="8"/>
        <end position="63"/>
    </location>
</feature>
<accession>A0ABX2HFY5</accession>
<dbReference type="PANTHER" id="PTHR33516">
    <property type="entry name" value="LEXA REPRESSOR"/>
    <property type="match status" value="1"/>
</dbReference>
<evidence type="ECO:0000259" key="1">
    <source>
        <dbReference type="PROSITE" id="PS50943"/>
    </source>
</evidence>